<dbReference type="AlphaFoldDB" id="A0A506U1U9"/>
<comment type="similarity">
    <text evidence="1">Belongs to the ROK (NagC/XylR) family.</text>
</comment>
<dbReference type="Pfam" id="PF00480">
    <property type="entry name" value="ROK"/>
    <property type="match status" value="1"/>
</dbReference>
<accession>A0A506U1U9</accession>
<dbReference type="RefSeq" id="WP_141167561.1">
    <property type="nucleotide sequence ID" value="NZ_VHLH01000025.1"/>
</dbReference>
<dbReference type="Gene3D" id="3.30.420.40">
    <property type="match status" value="2"/>
</dbReference>
<dbReference type="Proteomes" id="UP000320314">
    <property type="component" value="Unassembled WGS sequence"/>
</dbReference>
<dbReference type="Gene3D" id="1.10.10.10">
    <property type="entry name" value="Winged helix-like DNA-binding domain superfamily/Winged helix DNA-binding domain"/>
    <property type="match status" value="1"/>
</dbReference>
<dbReference type="SUPFAM" id="SSF53067">
    <property type="entry name" value="Actin-like ATPase domain"/>
    <property type="match status" value="1"/>
</dbReference>
<reference evidence="2 3" key="1">
    <citation type="submission" date="2019-06" db="EMBL/GenBank/DDBJ databases">
        <authorList>
            <person name="Li M."/>
        </authorList>
    </citation>
    <scope>NUCLEOTIDE SEQUENCE [LARGE SCALE GENOMIC DNA]</scope>
    <source>
        <strain evidence="2 3">BGMRC6574</strain>
    </source>
</reference>
<dbReference type="CDD" id="cd23763">
    <property type="entry name" value="ASKHA_ATPase_ROK"/>
    <property type="match status" value="1"/>
</dbReference>
<dbReference type="InterPro" id="IPR043129">
    <property type="entry name" value="ATPase_NBD"/>
</dbReference>
<proteinExistence type="inferred from homology"/>
<sequence length="383" mass="41101">MRAHNARLALSLVRRHGRLTKTELARMTGLSAQTISVIMRDLEGEGLFVRGEPIRGRVGQPSVPLSINPEGAFFVGLKVGRRSADIVLVDFLGRSLAALRRSYAWPRPAEIVSFAKSGIAAFEEKLAPALRARIAGLGIAIPFEPWNWAHEMGVPAHELDVWRTVDLRSEIEAVCAYTVYLQNDATAACAAELVFGDHTGHGDFIYFYLGTFVGGGIVLDGHLYAGRTGNAGALGSIPVPDPSGDGVAQLIDVASIILLERMLVADGIDASPLWRTPDDWSGIERYAEAWVEQAAAGLSRAVVAAVAVIDFSTVIIDGGLPVAYRDAVVEATRRHMDDLDCAGITVPEIRAGSIGSLARALGAASLPLFDRYLLDPKALTRER</sequence>
<dbReference type="InterPro" id="IPR036390">
    <property type="entry name" value="WH_DNA-bd_sf"/>
</dbReference>
<dbReference type="EMBL" id="VHLH01000025">
    <property type="protein sequence ID" value="TPW26945.1"/>
    <property type="molecule type" value="Genomic_DNA"/>
</dbReference>
<dbReference type="PANTHER" id="PTHR18964:SF149">
    <property type="entry name" value="BIFUNCTIONAL UDP-N-ACETYLGLUCOSAMINE 2-EPIMERASE_N-ACETYLMANNOSAMINE KINASE"/>
    <property type="match status" value="1"/>
</dbReference>
<dbReference type="SUPFAM" id="SSF46785">
    <property type="entry name" value="Winged helix' DNA-binding domain"/>
    <property type="match status" value="1"/>
</dbReference>
<keyword evidence="3" id="KW-1185">Reference proteome</keyword>
<dbReference type="Pfam" id="PF13412">
    <property type="entry name" value="HTH_24"/>
    <property type="match status" value="1"/>
</dbReference>
<name>A0A506U1U9_9HYPH</name>
<evidence type="ECO:0000313" key="2">
    <source>
        <dbReference type="EMBL" id="TPW26945.1"/>
    </source>
</evidence>
<gene>
    <name evidence="2" type="ORF">FJU11_13215</name>
</gene>
<dbReference type="InterPro" id="IPR036388">
    <property type="entry name" value="WH-like_DNA-bd_sf"/>
</dbReference>
<evidence type="ECO:0000256" key="1">
    <source>
        <dbReference type="ARBA" id="ARBA00006479"/>
    </source>
</evidence>
<dbReference type="OrthoDB" id="49685at2"/>
<comment type="caution">
    <text evidence="2">The sequence shown here is derived from an EMBL/GenBank/DDBJ whole genome shotgun (WGS) entry which is preliminary data.</text>
</comment>
<dbReference type="PANTHER" id="PTHR18964">
    <property type="entry name" value="ROK (REPRESSOR, ORF, KINASE) FAMILY"/>
    <property type="match status" value="1"/>
</dbReference>
<organism evidence="2 3">
    <name type="scientific">Pararhizobium mangrovi</name>
    <dbReference type="NCBI Taxonomy" id="2590452"/>
    <lineage>
        <taxon>Bacteria</taxon>
        <taxon>Pseudomonadati</taxon>
        <taxon>Pseudomonadota</taxon>
        <taxon>Alphaproteobacteria</taxon>
        <taxon>Hyphomicrobiales</taxon>
        <taxon>Rhizobiaceae</taxon>
        <taxon>Rhizobium/Agrobacterium group</taxon>
        <taxon>Pararhizobium</taxon>
    </lineage>
</organism>
<dbReference type="InterPro" id="IPR000600">
    <property type="entry name" value="ROK"/>
</dbReference>
<evidence type="ECO:0000313" key="3">
    <source>
        <dbReference type="Proteomes" id="UP000320314"/>
    </source>
</evidence>
<protein>
    <submittedName>
        <fullName evidence="2">ROK family transcriptional regulator</fullName>
    </submittedName>
</protein>